<organism evidence="3 4">
    <name type="scientific">Enhygromyxa salina</name>
    <dbReference type="NCBI Taxonomy" id="215803"/>
    <lineage>
        <taxon>Bacteria</taxon>
        <taxon>Pseudomonadati</taxon>
        <taxon>Myxococcota</taxon>
        <taxon>Polyangia</taxon>
        <taxon>Nannocystales</taxon>
        <taxon>Nannocystaceae</taxon>
        <taxon>Enhygromyxa</taxon>
    </lineage>
</organism>
<protein>
    <submittedName>
        <fullName evidence="3">Uncharacterized protein</fullName>
    </submittedName>
</protein>
<name>A0A2S9YNJ3_9BACT</name>
<keyword evidence="2" id="KW-1133">Transmembrane helix</keyword>
<dbReference type="AlphaFoldDB" id="A0A2S9YNJ3"/>
<evidence type="ECO:0000313" key="3">
    <source>
        <dbReference type="EMBL" id="PRQ06657.1"/>
    </source>
</evidence>
<proteinExistence type="predicted"/>
<reference evidence="3 4" key="1">
    <citation type="submission" date="2018-03" db="EMBL/GenBank/DDBJ databases">
        <title>Draft Genome Sequences of the Obligatory Marine Myxobacteria Enhygromyxa salina SWB007.</title>
        <authorList>
            <person name="Poehlein A."/>
            <person name="Moghaddam J.A."/>
            <person name="Harms H."/>
            <person name="Alanjari M."/>
            <person name="Koenig G.M."/>
            <person name="Daniel R."/>
            <person name="Schaeberle T.F."/>
        </authorList>
    </citation>
    <scope>NUCLEOTIDE SEQUENCE [LARGE SCALE GENOMIC DNA]</scope>
    <source>
        <strain evidence="3 4">SWB007</strain>
    </source>
</reference>
<evidence type="ECO:0000313" key="4">
    <source>
        <dbReference type="Proteomes" id="UP000238823"/>
    </source>
</evidence>
<keyword evidence="2" id="KW-0812">Transmembrane</keyword>
<dbReference type="Proteomes" id="UP000238823">
    <property type="component" value="Unassembled WGS sequence"/>
</dbReference>
<evidence type="ECO:0000256" key="2">
    <source>
        <dbReference type="SAM" id="Phobius"/>
    </source>
</evidence>
<dbReference type="EMBL" id="PVNL01000069">
    <property type="protein sequence ID" value="PRQ06657.1"/>
    <property type="molecule type" value="Genomic_DNA"/>
</dbReference>
<sequence length="96" mass="10052">MSQGAVELRKQLQPGEGPPEAFPDRLIPAGLELANMLVFSKSNGSSAPDGYANVLSKFWAQVGHEPPSAAMTLVLMLTYVGAIGLVAMALAQLDVV</sequence>
<feature type="region of interest" description="Disordered" evidence="1">
    <location>
        <begin position="1"/>
        <end position="22"/>
    </location>
</feature>
<feature type="transmembrane region" description="Helical" evidence="2">
    <location>
        <begin position="69"/>
        <end position="91"/>
    </location>
</feature>
<gene>
    <name evidence="3" type="ORF">ENSA7_35330</name>
</gene>
<keyword evidence="2" id="KW-0472">Membrane</keyword>
<evidence type="ECO:0000256" key="1">
    <source>
        <dbReference type="SAM" id="MobiDB-lite"/>
    </source>
</evidence>
<accession>A0A2S9YNJ3</accession>
<comment type="caution">
    <text evidence="3">The sequence shown here is derived from an EMBL/GenBank/DDBJ whole genome shotgun (WGS) entry which is preliminary data.</text>
</comment>